<evidence type="ECO:0000313" key="4">
    <source>
        <dbReference type="Proteomes" id="UP001553715"/>
    </source>
</evidence>
<reference evidence="3 4" key="1">
    <citation type="submission" date="2024-06" db="EMBL/GenBank/DDBJ databases">
        <title>The Natural Products Discovery Center: Release of the First 8490 Sequenced Strains for Exploring Actinobacteria Biosynthetic Diversity.</title>
        <authorList>
            <person name="Kalkreuter E."/>
            <person name="Kautsar S.A."/>
            <person name="Yang D."/>
            <person name="Bader C.D."/>
            <person name="Teijaro C.N."/>
            <person name="Fluegel L."/>
            <person name="Davis C.M."/>
            <person name="Simpson J.R."/>
            <person name="Lauterbach L."/>
            <person name="Steele A.D."/>
            <person name="Gui C."/>
            <person name="Meng S."/>
            <person name="Li G."/>
            <person name="Viehrig K."/>
            <person name="Ye F."/>
            <person name="Su P."/>
            <person name="Kiefer A.F."/>
            <person name="Nichols A."/>
            <person name="Cepeda A.J."/>
            <person name="Yan W."/>
            <person name="Fan B."/>
            <person name="Jiang Y."/>
            <person name="Adhikari A."/>
            <person name="Zheng C.-J."/>
            <person name="Schuster L."/>
            <person name="Cowan T.M."/>
            <person name="Smanski M.J."/>
            <person name="Chevrette M.G."/>
            <person name="De Carvalho L.P.S."/>
            <person name="Shen B."/>
        </authorList>
    </citation>
    <scope>NUCLEOTIDE SEQUENCE [LARGE SCALE GENOMIC DNA]</scope>
    <source>
        <strain evidence="3 4">NPDC077434</strain>
    </source>
</reference>
<evidence type="ECO:0000256" key="2">
    <source>
        <dbReference type="ARBA" id="ARBA00022679"/>
    </source>
</evidence>
<proteinExistence type="inferred from homology"/>
<dbReference type="InterPro" id="IPR050509">
    <property type="entry name" value="CoA-transferase_III"/>
</dbReference>
<sequence length="434" mass="48016">MSHLPLEGLRVIDMTVVWSGPTVTMLLSDLGAEVIRVDNPWLFPSSTRGLVARPTEAQMKMMGTMGRAYPDGQTGDRPQDRHAMFNWHARGKKLMTLDLRKKSGREIFLEMIKSADVFVENNNVSVLEHLGIDWPVLHETNPALILLRMPPAGIGGKYSTYLGFGAHFEAFSGITAVRGYADSAPATTTSVFQMDPASGSVGAFAVMAALRRRQTTGQGDLIVLPQVENEMNHIGEMFIDAAANGHDSQPMTNRDLNFVQGVYPTNEDDRFVSITIRDDDEWHRATEVMGNPDWAADDRFLTQAGRLASQDDIDAEITNWTRTRTRNEVFTLLQNAHVPAGPIMLEDDVFSDPHVKARGFLRKNTGSATGTHLYPGHQWKWSGPPMKWSPIGGLGADNEYVYKEVLGFSDEQYADADREGHIAVSYLDAAGNPI</sequence>
<evidence type="ECO:0000256" key="1">
    <source>
        <dbReference type="ARBA" id="ARBA00008383"/>
    </source>
</evidence>
<gene>
    <name evidence="3" type="ORF">AB0301_14945</name>
</gene>
<evidence type="ECO:0000313" key="3">
    <source>
        <dbReference type="EMBL" id="MEW1976355.1"/>
    </source>
</evidence>
<dbReference type="Gene3D" id="3.30.1540.10">
    <property type="entry name" value="formyl-coa transferase, domain 3"/>
    <property type="match status" value="1"/>
</dbReference>
<protein>
    <submittedName>
        <fullName evidence="3">CoA transferase</fullName>
        <ecNumber evidence="3">2.8.3.-</ecNumber>
    </submittedName>
</protein>
<keyword evidence="4" id="KW-1185">Reference proteome</keyword>
<name>A0ABV3LLV4_9MICO</name>
<dbReference type="PANTHER" id="PTHR48228">
    <property type="entry name" value="SUCCINYL-COA--D-CITRAMALATE COA-TRANSFERASE"/>
    <property type="match status" value="1"/>
</dbReference>
<dbReference type="PANTHER" id="PTHR48228:SF6">
    <property type="entry name" value="L-CARNITINE COA-TRANSFERASE"/>
    <property type="match status" value="1"/>
</dbReference>
<dbReference type="SUPFAM" id="SSF89796">
    <property type="entry name" value="CoA-transferase family III (CaiB/BaiF)"/>
    <property type="match status" value="1"/>
</dbReference>
<dbReference type="RefSeq" id="WP_268746243.1">
    <property type="nucleotide sequence ID" value="NZ_JBFBMH010000028.1"/>
</dbReference>
<comment type="caution">
    <text evidence="3">The sequence shown here is derived from an EMBL/GenBank/DDBJ whole genome shotgun (WGS) entry which is preliminary data.</text>
</comment>
<dbReference type="Proteomes" id="UP001553715">
    <property type="component" value="Unassembled WGS sequence"/>
</dbReference>
<keyword evidence="2 3" id="KW-0808">Transferase</keyword>
<organism evidence="3 4">
    <name type="scientific">Microbacterium profundi</name>
    <dbReference type="NCBI Taxonomy" id="450380"/>
    <lineage>
        <taxon>Bacteria</taxon>
        <taxon>Bacillati</taxon>
        <taxon>Actinomycetota</taxon>
        <taxon>Actinomycetes</taxon>
        <taxon>Micrococcales</taxon>
        <taxon>Microbacteriaceae</taxon>
        <taxon>Microbacterium</taxon>
    </lineage>
</organism>
<dbReference type="EMBL" id="JBFBMH010000028">
    <property type="protein sequence ID" value="MEW1976355.1"/>
    <property type="molecule type" value="Genomic_DNA"/>
</dbReference>
<dbReference type="GO" id="GO:0016740">
    <property type="term" value="F:transferase activity"/>
    <property type="evidence" value="ECO:0007669"/>
    <property type="project" value="UniProtKB-KW"/>
</dbReference>
<dbReference type="Pfam" id="PF02515">
    <property type="entry name" value="CoA_transf_3"/>
    <property type="match status" value="1"/>
</dbReference>
<dbReference type="InterPro" id="IPR044855">
    <property type="entry name" value="CoA-Trfase_III_dom3_sf"/>
</dbReference>
<accession>A0ABV3LLV4</accession>
<comment type="similarity">
    <text evidence="1">Belongs to the CoA-transferase III family.</text>
</comment>
<dbReference type="EC" id="2.8.3.-" evidence="3"/>
<dbReference type="InterPro" id="IPR003673">
    <property type="entry name" value="CoA-Trfase_fam_III"/>
</dbReference>
<dbReference type="InterPro" id="IPR023606">
    <property type="entry name" value="CoA-Trfase_III_dom_1_sf"/>
</dbReference>
<dbReference type="Gene3D" id="3.40.50.10540">
    <property type="entry name" value="Crotonobetainyl-coa:carnitine coa-transferase, domain 1"/>
    <property type="match status" value="1"/>
</dbReference>